<keyword evidence="3" id="KW-1185">Reference proteome</keyword>
<dbReference type="Gene3D" id="3.30.1180.10">
    <property type="match status" value="1"/>
</dbReference>
<organism evidence="2 3">
    <name type="scientific">Aquibacillus albus</name>
    <dbReference type="NCBI Taxonomy" id="1168171"/>
    <lineage>
        <taxon>Bacteria</taxon>
        <taxon>Bacillati</taxon>
        <taxon>Bacillota</taxon>
        <taxon>Bacilli</taxon>
        <taxon>Bacillales</taxon>
        <taxon>Bacillaceae</taxon>
        <taxon>Aquibacillus</taxon>
    </lineage>
</organism>
<dbReference type="Proteomes" id="UP001296943">
    <property type="component" value="Unassembled WGS sequence"/>
</dbReference>
<evidence type="ECO:0000313" key="3">
    <source>
        <dbReference type="Proteomes" id="UP001296943"/>
    </source>
</evidence>
<gene>
    <name evidence="2" type="ORF">JOC48_000730</name>
</gene>
<keyword evidence="1" id="KW-0446">Lipid-binding</keyword>
<sequence length="281" mass="31279">MKVAIVTDSTAYIPAAVREEWKIHMVPLNVVFGDESYREEIDIETGEFYNMVKQTEELPKTSQPAIGDVLETYESLAKEDYDAIVSIHLSSGISGTYQAAVSAGSMVEGINVHCFDSEISARIQGFYVMEAAEMAQKGASVEEILDRLQEMKQTMRAYFMVDDLSHLRRGGRLSGAQAMVGSMLQVKPVLHFVEGKIVPFEKVRTRKKAMKRIISLFEEDAASGKPIRAVAIHANQEQEAITVKEDLEKRFDNVEVLTSYIGPVIGTHLGEGSFGFGWYVK</sequence>
<dbReference type="RefSeq" id="WP_204497690.1">
    <property type="nucleotide sequence ID" value="NZ_JAFBDR010000003.1"/>
</dbReference>
<accession>A0ABS2MWK9</accession>
<dbReference type="InterPro" id="IPR050270">
    <property type="entry name" value="DegV_domain_contain"/>
</dbReference>
<dbReference type="InterPro" id="IPR043168">
    <property type="entry name" value="DegV_C"/>
</dbReference>
<dbReference type="PANTHER" id="PTHR33434">
    <property type="entry name" value="DEGV DOMAIN-CONTAINING PROTEIN DR_1986-RELATED"/>
    <property type="match status" value="1"/>
</dbReference>
<dbReference type="PANTHER" id="PTHR33434:SF2">
    <property type="entry name" value="FATTY ACID-BINDING PROTEIN TM_1468"/>
    <property type="match status" value="1"/>
</dbReference>
<reference evidence="2 3" key="1">
    <citation type="submission" date="2021-01" db="EMBL/GenBank/DDBJ databases">
        <title>Genomic Encyclopedia of Type Strains, Phase IV (KMG-IV): sequencing the most valuable type-strain genomes for metagenomic binning, comparative biology and taxonomic classification.</title>
        <authorList>
            <person name="Goeker M."/>
        </authorList>
    </citation>
    <scope>NUCLEOTIDE SEQUENCE [LARGE SCALE GENOMIC DNA]</scope>
    <source>
        <strain evidence="2 3">DSM 23711</strain>
    </source>
</reference>
<dbReference type="PROSITE" id="PS51482">
    <property type="entry name" value="DEGV"/>
    <property type="match status" value="1"/>
</dbReference>
<dbReference type="NCBIfam" id="TIGR00762">
    <property type="entry name" value="DegV"/>
    <property type="match status" value="1"/>
</dbReference>
<dbReference type="Gene3D" id="3.40.50.10170">
    <property type="match status" value="1"/>
</dbReference>
<dbReference type="EMBL" id="JAFBDR010000003">
    <property type="protein sequence ID" value="MBM7570252.1"/>
    <property type="molecule type" value="Genomic_DNA"/>
</dbReference>
<dbReference type="Pfam" id="PF02645">
    <property type="entry name" value="DegV"/>
    <property type="match status" value="1"/>
</dbReference>
<evidence type="ECO:0000313" key="2">
    <source>
        <dbReference type="EMBL" id="MBM7570252.1"/>
    </source>
</evidence>
<evidence type="ECO:0000256" key="1">
    <source>
        <dbReference type="ARBA" id="ARBA00023121"/>
    </source>
</evidence>
<dbReference type="InterPro" id="IPR003797">
    <property type="entry name" value="DegV"/>
</dbReference>
<name>A0ABS2MWK9_9BACI</name>
<dbReference type="SUPFAM" id="SSF82549">
    <property type="entry name" value="DAK1/DegV-like"/>
    <property type="match status" value="1"/>
</dbReference>
<comment type="caution">
    <text evidence="2">The sequence shown here is derived from an EMBL/GenBank/DDBJ whole genome shotgun (WGS) entry which is preliminary data.</text>
</comment>
<protein>
    <submittedName>
        <fullName evidence="2">DegV family protein with EDD domain</fullName>
    </submittedName>
</protein>
<proteinExistence type="predicted"/>